<dbReference type="SUPFAM" id="SSF56784">
    <property type="entry name" value="HAD-like"/>
    <property type="match status" value="1"/>
</dbReference>
<dbReference type="PANTHER" id="PTHR12210">
    <property type="entry name" value="DULLARD PROTEIN PHOSPHATASE"/>
    <property type="match status" value="1"/>
</dbReference>
<comment type="subunit">
    <text evidence="1">Component of the TIM23 complex.</text>
</comment>
<proteinExistence type="inferred from homology"/>
<dbReference type="OrthoDB" id="1711508at2759"/>
<reference evidence="4 5" key="1">
    <citation type="submission" date="2016-05" db="EMBL/GenBank/DDBJ databases">
        <title>A degradative enzymes factory behind the ericoid mycorrhizal symbiosis.</title>
        <authorList>
            <consortium name="DOE Joint Genome Institute"/>
            <person name="Martino E."/>
            <person name="Morin E."/>
            <person name="Grelet G."/>
            <person name="Kuo A."/>
            <person name="Kohler A."/>
            <person name="Daghino S."/>
            <person name="Barry K."/>
            <person name="Choi C."/>
            <person name="Cichocki N."/>
            <person name="Clum A."/>
            <person name="Copeland A."/>
            <person name="Hainaut M."/>
            <person name="Haridas S."/>
            <person name="Labutti K."/>
            <person name="Lindquist E."/>
            <person name="Lipzen A."/>
            <person name="Khouja H.-R."/>
            <person name="Murat C."/>
            <person name="Ohm R."/>
            <person name="Olson A."/>
            <person name="Spatafora J."/>
            <person name="Veneault-Fourrey C."/>
            <person name="Henrissat B."/>
            <person name="Grigoriev I."/>
            <person name="Martin F."/>
            <person name="Perotto S."/>
        </authorList>
    </citation>
    <scope>NUCLEOTIDE SEQUENCE [LARGE SCALE GENOMIC DNA]</scope>
    <source>
        <strain evidence="4 5">UAMH 7357</strain>
    </source>
</reference>
<dbReference type="SMART" id="SM00577">
    <property type="entry name" value="CPDc"/>
    <property type="match status" value="1"/>
</dbReference>
<keyword evidence="1" id="KW-0653">Protein transport</keyword>
<evidence type="ECO:0000313" key="4">
    <source>
        <dbReference type="EMBL" id="PMD28310.1"/>
    </source>
</evidence>
<comment type="subcellular location">
    <subcellularLocation>
        <location evidence="1">Mitochondrion inner membrane</location>
        <topology evidence="1">Single-pass membrane protein</topology>
    </subcellularLocation>
</comment>
<dbReference type="PROSITE" id="PS50969">
    <property type="entry name" value="FCP1"/>
    <property type="match status" value="1"/>
</dbReference>
<keyword evidence="5" id="KW-1185">Reference proteome</keyword>
<feature type="domain" description="FCP1 homology" evidence="3">
    <location>
        <begin position="169"/>
        <end position="339"/>
    </location>
</feature>
<feature type="compositionally biased region" description="Basic residues" evidence="2">
    <location>
        <begin position="105"/>
        <end position="115"/>
    </location>
</feature>
<feature type="region of interest" description="Disordered" evidence="2">
    <location>
        <begin position="99"/>
        <end position="153"/>
    </location>
</feature>
<evidence type="ECO:0000256" key="2">
    <source>
        <dbReference type="SAM" id="MobiDB-lite"/>
    </source>
</evidence>
<dbReference type="STRING" id="1745343.A0A2J6QPW9"/>
<dbReference type="Gene3D" id="3.40.50.1000">
    <property type="entry name" value="HAD superfamily/HAD-like"/>
    <property type="match status" value="1"/>
</dbReference>
<evidence type="ECO:0000259" key="3">
    <source>
        <dbReference type="PROSITE" id="PS50969"/>
    </source>
</evidence>
<dbReference type="GO" id="GO:0015031">
    <property type="term" value="P:protein transport"/>
    <property type="evidence" value="ECO:0007669"/>
    <property type="project" value="UniProtKB-KW"/>
</dbReference>
<dbReference type="Proteomes" id="UP000235672">
    <property type="component" value="Unassembled WGS sequence"/>
</dbReference>
<keyword evidence="1" id="KW-0809">Transit peptide</keyword>
<feature type="region of interest" description="Disordered" evidence="2">
    <location>
        <begin position="37"/>
        <end position="58"/>
    </location>
</feature>
<gene>
    <name evidence="4" type="ORF">NA56DRAFT_639966</name>
</gene>
<keyword evidence="1" id="KW-0496">Mitochondrion</keyword>
<comment type="function">
    <text evidence="1">Essential component of the TIM23 complex, a complex that mediates the translocation of transit peptide-containing proteins across the mitochondrial inner membrane.</text>
</comment>
<comment type="similarity">
    <text evidence="1">Belongs to the TIM50 family.</text>
</comment>
<dbReference type="InterPro" id="IPR050365">
    <property type="entry name" value="TIM50"/>
</dbReference>
<organism evidence="4 5">
    <name type="scientific">Hyaloscypha hepaticicola</name>
    <dbReference type="NCBI Taxonomy" id="2082293"/>
    <lineage>
        <taxon>Eukaryota</taxon>
        <taxon>Fungi</taxon>
        <taxon>Dikarya</taxon>
        <taxon>Ascomycota</taxon>
        <taxon>Pezizomycotina</taxon>
        <taxon>Leotiomycetes</taxon>
        <taxon>Helotiales</taxon>
        <taxon>Hyaloscyphaceae</taxon>
        <taxon>Hyaloscypha</taxon>
    </lineage>
</organism>
<sequence length="361" mass="40714">MNNPRISSKRGLHNLLKILQPRQHTAIRMASRSRAPFDSSFRGQTHSHEFNTTPAGLGTSATPFYPPSHFDHTEEAQLTVNTPDVRVVANALQTVPIVNDPAPFHKSRRARKHADKHSPGSQIDSPGMSSPSAQEKRDVKVQPSKASGGIPNPTKEYLALSNLTSKPLQEPQHLLVVIDLNGTLLFRPSRKQPTKFTERPNARQFLRYCIETFTVVIWSSAKPENVQNMCNAILTPELRKQVVAIWGRDKFNLSRADYELRVQCYKRLSQLWSDTRVARSHPLWASGGRWNQTNTVLVDDSLEKGRSEPFNLIEIPEFVGNQKEIGEFLPQVHDYLNHLSMHSNVSACLRARPFKAQLAPS</sequence>
<dbReference type="InterPro" id="IPR023214">
    <property type="entry name" value="HAD_sf"/>
</dbReference>
<dbReference type="GO" id="GO:0005744">
    <property type="term" value="C:TIM23 mitochondrial import inner membrane translocase complex"/>
    <property type="evidence" value="ECO:0007669"/>
    <property type="project" value="UniProtKB-UniRule"/>
</dbReference>
<dbReference type="FunFam" id="3.40.50.1000:FF:000228">
    <property type="entry name" value="NIF domain protein"/>
    <property type="match status" value="1"/>
</dbReference>
<dbReference type="Pfam" id="PF03031">
    <property type="entry name" value="NIF"/>
    <property type="match status" value="1"/>
</dbReference>
<keyword evidence="1" id="KW-0811">Translocation</keyword>
<name>A0A2J6QPW9_9HELO</name>
<evidence type="ECO:0000256" key="1">
    <source>
        <dbReference type="RuleBase" id="RU365079"/>
    </source>
</evidence>
<accession>A0A2J6QPW9</accession>
<dbReference type="AlphaFoldDB" id="A0A2J6QPW9"/>
<dbReference type="EMBL" id="KZ613464">
    <property type="protein sequence ID" value="PMD28310.1"/>
    <property type="molecule type" value="Genomic_DNA"/>
</dbReference>
<dbReference type="InterPro" id="IPR004274">
    <property type="entry name" value="FCP1_dom"/>
</dbReference>
<dbReference type="InterPro" id="IPR036412">
    <property type="entry name" value="HAD-like_sf"/>
</dbReference>
<evidence type="ECO:0000313" key="5">
    <source>
        <dbReference type="Proteomes" id="UP000235672"/>
    </source>
</evidence>
<feature type="compositionally biased region" description="Polar residues" evidence="2">
    <location>
        <begin position="119"/>
        <end position="133"/>
    </location>
</feature>
<protein>
    <recommendedName>
        <fullName evidence="1">Mitochondrial import inner membrane translocase subunit TIM50</fullName>
    </recommendedName>
</protein>
<keyword evidence="1" id="KW-0813">Transport</keyword>